<gene>
    <name evidence="1" type="ORF">B296_00034390</name>
</gene>
<accession>A0A426YQP4</accession>
<evidence type="ECO:0000313" key="2">
    <source>
        <dbReference type="Proteomes" id="UP000287651"/>
    </source>
</evidence>
<sequence>MGSAASWHHRVGTSVELSIPCSHGGRALVVKGAKEVENVEVNSKYQDKAKEQRPRNIISQCDFFSPRRRRCLPRREKERGDKALEPSTVINNKNPIKMAHVDGTVGHDDADDINRLKQNLQPKMEKAEASK</sequence>
<dbReference type="Proteomes" id="UP000287651">
    <property type="component" value="Unassembled WGS sequence"/>
</dbReference>
<proteinExistence type="predicted"/>
<protein>
    <submittedName>
        <fullName evidence="1">Uncharacterized protein</fullName>
    </submittedName>
</protein>
<organism evidence="1 2">
    <name type="scientific">Ensete ventricosum</name>
    <name type="common">Abyssinian banana</name>
    <name type="synonym">Musa ensete</name>
    <dbReference type="NCBI Taxonomy" id="4639"/>
    <lineage>
        <taxon>Eukaryota</taxon>
        <taxon>Viridiplantae</taxon>
        <taxon>Streptophyta</taxon>
        <taxon>Embryophyta</taxon>
        <taxon>Tracheophyta</taxon>
        <taxon>Spermatophyta</taxon>
        <taxon>Magnoliopsida</taxon>
        <taxon>Liliopsida</taxon>
        <taxon>Zingiberales</taxon>
        <taxon>Musaceae</taxon>
        <taxon>Ensete</taxon>
    </lineage>
</organism>
<reference evidence="1 2" key="1">
    <citation type="journal article" date="2014" name="Agronomy (Basel)">
        <title>A Draft Genome Sequence for Ensete ventricosum, the Drought-Tolerant Tree Against Hunger.</title>
        <authorList>
            <person name="Harrison J."/>
            <person name="Moore K.A."/>
            <person name="Paszkiewicz K."/>
            <person name="Jones T."/>
            <person name="Grant M."/>
            <person name="Ambacheew D."/>
            <person name="Muzemil S."/>
            <person name="Studholme D.J."/>
        </authorList>
    </citation>
    <scope>NUCLEOTIDE SEQUENCE [LARGE SCALE GENOMIC DNA]</scope>
</reference>
<dbReference type="EMBL" id="AMZH03010813">
    <property type="protein sequence ID" value="RRT54036.1"/>
    <property type="molecule type" value="Genomic_DNA"/>
</dbReference>
<name>A0A426YQP4_ENSVE</name>
<dbReference type="AlphaFoldDB" id="A0A426YQP4"/>
<evidence type="ECO:0000313" key="1">
    <source>
        <dbReference type="EMBL" id="RRT54036.1"/>
    </source>
</evidence>
<comment type="caution">
    <text evidence="1">The sequence shown here is derived from an EMBL/GenBank/DDBJ whole genome shotgun (WGS) entry which is preliminary data.</text>
</comment>